<feature type="non-terminal residue" evidence="2">
    <location>
        <position position="96"/>
    </location>
</feature>
<dbReference type="Proteomes" id="UP000624404">
    <property type="component" value="Unassembled WGS sequence"/>
</dbReference>
<comment type="caution">
    <text evidence="2">The sequence shown here is derived from an EMBL/GenBank/DDBJ whole genome shotgun (WGS) entry which is preliminary data.</text>
</comment>
<gene>
    <name evidence="2" type="ORF">SCLTRI_LOCUS7895</name>
</gene>
<proteinExistence type="predicted"/>
<keyword evidence="1" id="KW-1133">Transmembrane helix</keyword>
<dbReference type="OrthoDB" id="5238025at2759"/>
<protein>
    <submittedName>
        <fullName evidence="2">3a3454ae-b157-4dc9-a631-6b52f228f0a5-CDS</fullName>
    </submittedName>
</protein>
<keyword evidence="1" id="KW-0472">Membrane</keyword>
<accession>A0A8H2W217</accession>
<organism evidence="2 3">
    <name type="scientific">Sclerotinia trifoliorum</name>
    <dbReference type="NCBI Taxonomy" id="28548"/>
    <lineage>
        <taxon>Eukaryota</taxon>
        <taxon>Fungi</taxon>
        <taxon>Dikarya</taxon>
        <taxon>Ascomycota</taxon>
        <taxon>Pezizomycotina</taxon>
        <taxon>Leotiomycetes</taxon>
        <taxon>Helotiales</taxon>
        <taxon>Sclerotiniaceae</taxon>
        <taxon>Sclerotinia</taxon>
    </lineage>
</organism>
<dbReference type="AlphaFoldDB" id="A0A8H2W217"/>
<keyword evidence="3" id="KW-1185">Reference proteome</keyword>
<reference evidence="2" key="1">
    <citation type="submission" date="2020-10" db="EMBL/GenBank/DDBJ databases">
        <authorList>
            <person name="Kusch S."/>
        </authorList>
    </citation>
    <scope>NUCLEOTIDE SEQUENCE</scope>
    <source>
        <strain evidence="2">SwB9</strain>
    </source>
</reference>
<sequence>MLYLQLTYFHPATYEPSYRAHSHSGTFDFESWTCQSIRFSNEFSHKYCAAAKAGRVIEALLCFNAIFVTVLSIPVLRRERSIIYRVNLYDCMGRRA</sequence>
<dbReference type="EMBL" id="CAJHIA010000030">
    <property type="protein sequence ID" value="CAD6448100.1"/>
    <property type="molecule type" value="Genomic_DNA"/>
</dbReference>
<name>A0A8H2W217_9HELO</name>
<evidence type="ECO:0000313" key="2">
    <source>
        <dbReference type="EMBL" id="CAD6448100.1"/>
    </source>
</evidence>
<evidence type="ECO:0000256" key="1">
    <source>
        <dbReference type="SAM" id="Phobius"/>
    </source>
</evidence>
<keyword evidence="1" id="KW-0812">Transmembrane</keyword>
<evidence type="ECO:0000313" key="3">
    <source>
        <dbReference type="Proteomes" id="UP000624404"/>
    </source>
</evidence>
<feature type="transmembrane region" description="Helical" evidence="1">
    <location>
        <begin position="56"/>
        <end position="76"/>
    </location>
</feature>